<dbReference type="STRING" id="763407.A0A167L4X8"/>
<evidence type="ECO:0000256" key="4">
    <source>
        <dbReference type="ARBA" id="ARBA00023002"/>
    </source>
</evidence>
<evidence type="ECO:0000313" key="6">
    <source>
        <dbReference type="Proteomes" id="UP000077315"/>
    </source>
</evidence>
<dbReference type="InterPro" id="IPR036291">
    <property type="entry name" value="NAD(P)-bd_dom_sf"/>
</dbReference>
<dbReference type="InterPro" id="IPR051721">
    <property type="entry name" value="Biopterin_syn/organic_redct"/>
</dbReference>
<dbReference type="VEuPathDB" id="FungiDB:PHYBLDRAFT_159803"/>
<dbReference type="RefSeq" id="XP_018287639.1">
    <property type="nucleotide sequence ID" value="XM_018434063.1"/>
</dbReference>
<evidence type="ECO:0000313" key="5">
    <source>
        <dbReference type="EMBL" id="OAD69599.1"/>
    </source>
</evidence>
<dbReference type="GeneID" id="28994969"/>
<evidence type="ECO:0000256" key="3">
    <source>
        <dbReference type="ARBA" id="ARBA00022857"/>
    </source>
</evidence>
<accession>A0A167L4X8</accession>
<dbReference type="Proteomes" id="UP000077315">
    <property type="component" value="Unassembled WGS sequence"/>
</dbReference>
<dbReference type="AlphaFoldDB" id="A0A167L4X8"/>
<dbReference type="PANTHER" id="PTHR44085">
    <property type="entry name" value="SEPIAPTERIN REDUCTASE"/>
    <property type="match status" value="1"/>
</dbReference>
<organism evidence="5 6">
    <name type="scientific">Phycomyces blakesleeanus (strain ATCC 8743b / DSM 1359 / FGSC 10004 / NBRC 33097 / NRRL 1555)</name>
    <dbReference type="NCBI Taxonomy" id="763407"/>
    <lineage>
        <taxon>Eukaryota</taxon>
        <taxon>Fungi</taxon>
        <taxon>Fungi incertae sedis</taxon>
        <taxon>Mucoromycota</taxon>
        <taxon>Mucoromycotina</taxon>
        <taxon>Mucoromycetes</taxon>
        <taxon>Mucorales</taxon>
        <taxon>Phycomycetaceae</taxon>
        <taxon>Phycomyces</taxon>
    </lineage>
</organism>
<gene>
    <name evidence="5" type="ORF">PHYBLDRAFT_159803</name>
</gene>
<keyword evidence="6" id="KW-1185">Reference proteome</keyword>
<dbReference type="Pfam" id="PF00106">
    <property type="entry name" value="adh_short"/>
    <property type="match status" value="1"/>
</dbReference>
<dbReference type="InterPro" id="IPR002347">
    <property type="entry name" value="SDR_fam"/>
</dbReference>
<protein>
    <submittedName>
        <fullName evidence="5">Uncharacterized protein</fullName>
    </submittedName>
</protein>
<dbReference type="GO" id="GO:0005737">
    <property type="term" value="C:cytoplasm"/>
    <property type="evidence" value="ECO:0007669"/>
    <property type="project" value="UniProtKB-SubCell"/>
</dbReference>
<dbReference type="PANTHER" id="PTHR44085:SF2">
    <property type="entry name" value="SEPIAPTERIN REDUCTASE"/>
    <property type="match status" value="1"/>
</dbReference>
<dbReference type="EMBL" id="KV440991">
    <property type="protein sequence ID" value="OAD69599.1"/>
    <property type="molecule type" value="Genomic_DNA"/>
</dbReference>
<dbReference type="GO" id="GO:0004757">
    <property type="term" value="F:sepiapterin reductase (NADP+) activity"/>
    <property type="evidence" value="ECO:0007669"/>
    <property type="project" value="TreeGrafter"/>
</dbReference>
<sequence length="273" mass="29788">MQPHSLFIITGANRGFGRAIVTAVADAAKHKTTVILVGRNANELENVVQSVKDNVNIDTLLVSDISLETASEAHDTIFVKIKHLIETIQSGYPVLTRAVLVNNAGTTGDLSKKIGEYTAAEIQNYVNVNIASYVTLVSGFVNLLKEKPFDPDQPTPFPPALTIVNISSLLAVKAFPHWGLYATGKAARDMLLSVLAEEESSIRTLSYAPGPLDNEMQASVRATIGNEEQKQVYTDMANKGTLVKMKDSARKLIRLVDKADYRSGAHIDFYDKE</sequence>
<name>A0A167L4X8_PHYB8</name>
<keyword evidence="2" id="KW-0963">Cytoplasm</keyword>
<dbReference type="SUPFAM" id="SSF51735">
    <property type="entry name" value="NAD(P)-binding Rossmann-fold domains"/>
    <property type="match status" value="1"/>
</dbReference>
<keyword evidence="4" id="KW-0560">Oxidoreductase</keyword>
<proteinExistence type="predicted"/>
<comment type="subcellular location">
    <subcellularLocation>
        <location evidence="1">Cytoplasm</location>
    </subcellularLocation>
</comment>
<evidence type="ECO:0000256" key="1">
    <source>
        <dbReference type="ARBA" id="ARBA00004496"/>
    </source>
</evidence>
<keyword evidence="3" id="KW-0521">NADP</keyword>
<dbReference type="Gene3D" id="3.40.50.720">
    <property type="entry name" value="NAD(P)-binding Rossmann-like Domain"/>
    <property type="match status" value="1"/>
</dbReference>
<dbReference type="OrthoDB" id="153074at2759"/>
<dbReference type="GO" id="GO:0006729">
    <property type="term" value="P:tetrahydrobiopterin biosynthetic process"/>
    <property type="evidence" value="ECO:0007669"/>
    <property type="project" value="TreeGrafter"/>
</dbReference>
<reference evidence="6" key="1">
    <citation type="submission" date="2015-06" db="EMBL/GenBank/DDBJ databases">
        <title>Expansion of signal transduction pathways in fungi by whole-genome duplication.</title>
        <authorList>
            <consortium name="DOE Joint Genome Institute"/>
            <person name="Corrochano L.M."/>
            <person name="Kuo A."/>
            <person name="Marcet-Houben M."/>
            <person name="Polaino S."/>
            <person name="Salamov A."/>
            <person name="Villalobos J.M."/>
            <person name="Alvarez M.I."/>
            <person name="Avalos J."/>
            <person name="Benito E.P."/>
            <person name="Benoit I."/>
            <person name="Burger G."/>
            <person name="Camino L.P."/>
            <person name="Canovas D."/>
            <person name="Cerda-Olmedo E."/>
            <person name="Cheng J.-F."/>
            <person name="Dominguez A."/>
            <person name="Elias M."/>
            <person name="Eslava A.P."/>
            <person name="Glaser F."/>
            <person name="Grimwood J."/>
            <person name="Gutierrez G."/>
            <person name="Heitman J."/>
            <person name="Henrissat B."/>
            <person name="Iturriaga E.A."/>
            <person name="Lang B.F."/>
            <person name="Lavin J.L."/>
            <person name="Lee S."/>
            <person name="Li W."/>
            <person name="Lindquist E."/>
            <person name="Lopez-Garcia S."/>
            <person name="Luque E.M."/>
            <person name="Marcos A.T."/>
            <person name="Martin J."/>
            <person name="McCluskey K."/>
            <person name="Medina H.R."/>
            <person name="Miralles-Duran A."/>
            <person name="Miyazaki A."/>
            <person name="Munoz-Torres E."/>
            <person name="Oguiza J.A."/>
            <person name="Ohm R."/>
            <person name="Olmedo M."/>
            <person name="Orejas M."/>
            <person name="Ortiz-Castellanos L."/>
            <person name="Pisabarro A.G."/>
            <person name="Rodriguez-Romero J."/>
            <person name="Ruiz-Herrera J."/>
            <person name="Ruiz-Vazquez R."/>
            <person name="Sanz C."/>
            <person name="Schackwitz W."/>
            <person name="Schmutz J."/>
            <person name="Shahriari M."/>
            <person name="Shelest E."/>
            <person name="Silva-Franco F."/>
            <person name="Soanes D."/>
            <person name="Syed K."/>
            <person name="Tagua V.G."/>
            <person name="Talbot N.J."/>
            <person name="Thon M."/>
            <person name="De vries R.P."/>
            <person name="Wiebenga A."/>
            <person name="Yadav J.S."/>
            <person name="Braun E.L."/>
            <person name="Baker S."/>
            <person name="Garre V."/>
            <person name="Horwitz B."/>
            <person name="Torres-Martinez S."/>
            <person name="Idnurm A."/>
            <person name="Herrera-Estrella A."/>
            <person name="Gabaldon T."/>
            <person name="Grigoriev I.V."/>
        </authorList>
    </citation>
    <scope>NUCLEOTIDE SEQUENCE [LARGE SCALE GENOMIC DNA]</scope>
    <source>
        <strain evidence="6">NRRL 1555(-)</strain>
    </source>
</reference>
<evidence type="ECO:0000256" key="2">
    <source>
        <dbReference type="ARBA" id="ARBA00022490"/>
    </source>
</evidence>
<dbReference type="InParanoid" id="A0A167L4X8"/>
<dbReference type="PRINTS" id="PR00081">
    <property type="entry name" value="GDHRDH"/>
</dbReference>